<reference evidence="2" key="2">
    <citation type="submission" date="2015-01" db="EMBL/GenBank/DDBJ databases">
        <title>Evolutionary Origins and Diversification of the Mycorrhizal Mutualists.</title>
        <authorList>
            <consortium name="DOE Joint Genome Institute"/>
            <consortium name="Mycorrhizal Genomics Consortium"/>
            <person name="Kohler A."/>
            <person name="Kuo A."/>
            <person name="Nagy L.G."/>
            <person name="Floudas D."/>
            <person name="Copeland A."/>
            <person name="Barry K.W."/>
            <person name="Cichocki N."/>
            <person name="Veneault-Fourrey C."/>
            <person name="LaButti K."/>
            <person name="Lindquist E.A."/>
            <person name="Lipzen A."/>
            <person name="Lundell T."/>
            <person name="Morin E."/>
            <person name="Murat C."/>
            <person name="Riley R."/>
            <person name="Ohm R."/>
            <person name="Sun H."/>
            <person name="Tunlid A."/>
            <person name="Henrissat B."/>
            <person name="Grigoriev I.V."/>
            <person name="Hibbett D.S."/>
            <person name="Martin F."/>
        </authorList>
    </citation>
    <scope>NUCLEOTIDE SEQUENCE [LARGE SCALE GENOMIC DNA]</scope>
    <source>
        <strain evidence="2">F 1598</strain>
    </source>
</reference>
<dbReference type="OrthoDB" id="25129at2759"/>
<protein>
    <submittedName>
        <fullName evidence="1">Uncharacterized protein</fullName>
    </submittedName>
</protein>
<keyword evidence="2" id="KW-1185">Reference proteome</keyword>
<dbReference type="HOGENOM" id="CLU_2085676_0_0_1"/>
<dbReference type="AlphaFoldDB" id="A0A0C3F709"/>
<dbReference type="EMBL" id="KN833004">
    <property type="protein sequence ID" value="KIM80470.1"/>
    <property type="molecule type" value="Genomic_DNA"/>
</dbReference>
<reference evidence="1 2" key="1">
    <citation type="submission" date="2014-04" db="EMBL/GenBank/DDBJ databases">
        <authorList>
            <consortium name="DOE Joint Genome Institute"/>
            <person name="Kuo A."/>
            <person name="Tarkka M."/>
            <person name="Buscot F."/>
            <person name="Kohler A."/>
            <person name="Nagy L.G."/>
            <person name="Floudas D."/>
            <person name="Copeland A."/>
            <person name="Barry K.W."/>
            <person name="Cichocki N."/>
            <person name="Veneault-Fourrey C."/>
            <person name="LaButti K."/>
            <person name="Lindquist E.A."/>
            <person name="Lipzen A."/>
            <person name="Lundell T."/>
            <person name="Morin E."/>
            <person name="Murat C."/>
            <person name="Sun H."/>
            <person name="Tunlid A."/>
            <person name="Henrissat B."/>
            <person name="Grigoriev I.V."/>
            <person name="Hibbett D.S."/>
            <person name="Martin F."/>
            <person name="Nordberg H.P."/>
            <person name="Cantor M.N."/>
            <person name="Hua S.X."/>
        </authorList>
    </citation>
    <scope>NUCLEOTIDE SEQUENCE [LARGE SCALE GENOMIC DNA]</scope>
    <source>
        <strain evidence="1 2">F 1598</strain>
    </source>
</reference>
<accession>A0A0C3F709</accession>
<proteinExistence type="predicted"/>
<dbReference type="Proteomes" id="UP000054166">
    <property type="component" value="Unassembled WGS sequence"/>
</dbReference>
<name>A0A0C3F709_PILCF</name>
<evidence type="ECO:0000313" key="1">
    <source>
        <dbReference type="EMBL" id="KIM80470.1"/>
    </source>
</evidence>
<sequence>MSPLMTPHSRTILQSFSSAFYSSYSPPSFSSTYSRAEFQRSLVIMHAWEMINAAAWRHHLWCTCPGKSVKCDHIAGMIQVGARLLRAAGDTDNDGTIRDIDWEALNDIEWCKFLKLN</sequence>
<organism evidence="1 2">
    <name type="scientific">Piloderma croceum (strain F 1598)</name>
    <dbReference type="NCBI Taxonomy" id="765440"/>
    <lineage>
        <taxon>Eukaryota</taxon>
        <taxon>Fungi</taxon>
        <taxon>Dikarya</taxon>
        <taxon>Basidiomycota</taxon>
        <taxon>Agaricomycotina</taxon>
        <taxon>Agaricomycetes</taxon>
        <taxon>Agaricomycetidae</taxon>
        <taxon>Atheliales</taxon>
        <taxon>Atheliaceae</taxon>
        <taxon>Piloderma</taxon>
    </lineage>
</organism>
<dbReference type="InParanoid" id="A0A0C3F709"/>
<gene>
    <name evidence="1" type="ORF">PILCRDRAFT_533436</name>
</gene>
<evidence type="ECO:0000313" key="2">
    <source>
        <dbReference type="Proteomes" id="UP000054166"/>
    </source>
</evidence>